<gene>
    <name evidence="1" type="ORF">GS429_00055</name>
</gene>
<dbReference type="EMBL" id="WUYX01000002">
    <property type="protein sequence ID" value="MXV60487.1"/>
    <property type="molecule type" value="Genomic_DNA"/>
</dbReference>
<reference evidence="1 2" key="1">
    <citation type="submission" date="2020-01" db="EMBL/GenBank/DDBJ databases">
        <title>Natronorubrum sp. JWXQ-INN 674 isolated from Inner Mongolia Autonomous Region of China.</title>
        <authorList>
            <person name="Xue Q."/>
        </authorList>
    </citation>
    <scope>NUCLEOTIDE SEQUENCE [LARGE SCALE GENOMIC DNA]</scope>
    <source>
        <strain evidence="1 2">JWXQ-INN-674</strain>
    </source>
</reference>
<accession>A0A6B0VHE6</accession>
<dbReference type="RefSeq" id="WP_160061482.1">
    <property type="nucleotide sequence ID" value="NZ_WUYX01000002.1"/>
</dbReference>
<keyword evidence="2" id="KW-1185">Reference proteome</keyword>
<dbReference type="Proteomes" id="UP000434101">
    <property type="component" value="Unassembled WGS sequence"/>
</dbReference>
<sequence length="373" mass="40990">MDALTAAGINQLKVAAHYHSVRTFDPKDDAFGFYTFPGGCLFDPDDQCFEHTTIRPPPNEIRRRSDSFGDLTSVATGHGIGVDAWVVCYHGTRLASNWPAYRIEDAYGTAHDHALCPSHPEVRRYFTGLVRNLTQYEIDSIDLESLGFPSVVHGHGDSYGHHKDHVIQNRTEEYLLSQCFCDGCRARAAKGDIVDLEAAEATVRTLCDRYLTDVGDTPPLSQLIAKNPVLEDLFAFREAVIGDQLAALADASGDVSLTYYLADASGYTPDSLWPSGVTPALLEAYVDRVTALCYTAETSVIDERLTAAEETLSHTVDAGATLDPSVVDDRAHWDDLYNRIERQIDGDVFVYNHALLTDGQLEWVAPAGTTTLT</sequence>
<dbReference type="AlphaFoldDB" id="A0A6B0VHE6"/>
<evidence type="ECO:0000313" key="1">
    <source>
        <dbReference type="EMBL" id="MXV60487.1"/>
    </source>
</evidence>
<name>A0A6B0VHE6_9EURY</name>
<dbReference type="Gene3D" id="3.20.20.80">
    <property type="entry name" value="Glycosidases"/>
    <property type="match status" value="1"/>
</dbReference>
<comment type="caution">
    <text evidence="1">The sequence shown here is derived from an EMBL/GenBank/DDBJ whole genome shotgun (WGS) entry which is preliminary data.</text>
</comment>
<organism evidence="1 2">
    <name type="scientific">Natronorubrum halalkaliphilum</name>
    <dbReference type="NCBI Taxonomy" id="2691917"/>
    <lineage>
        <taxon>Archaea</taxon>
        <taxon>Methanobacteriati</taxon>
        <taxon>Methanobacteriota</taxon>
        <taxon>Stenosarchaea group</taxon>
        <taxon>Halobacteria</taxon>
        <taxon>Halobacteriales</taxon>
        <taxon>Natrialbaceae</taxon>
        <taxon>Natronorubrum</taxon>
    </lineage>
</organism>
<proteinExistence type="predicted"/>
<dbReference type="OrthoDB" id="203797at2157"/>
<protein>
    <submittedName>
        <fullName evidence="1">Uncharacterized protein</fullName>
    </submittedName>
</protein>
<evidence type="ECO:0000313" key="2">
    <source>
        <dbReference type="Proteomes" id="UP000434101"/>
    </source>
</evidence>